<reference evidence="3" key="1">
    <citation type="submission" date="2023-07" db="EMBL/GenBank/DDBJ databases">
        <authorList>
            <person name="Yue Y."/>
        </authorList>
    </citation>
    <scope>NUCLEOTIDE SEQUENCE [LARGE SCALE GENOMIC DNA]</scope>
    <source>
        <strain evidence="3">2Y89</strain>
    </source>
</reference>
<evidence type="ECO:0000313" key="3">
    <source>
        <dbReference type="Proteomes" id="UP001198402"/>
    </source>
</evidence>
<dbReference type="PROSITE" id="PS50093">
    <property type="entry name" value="PKD"/>
    <property type="match status" value="2"/>
</dbReference>
<dbReference type="InterPro" id="IPR021655">
    <property type="entry name" value="Put_metal-bd"/>
</dbReference>
<dbReference type="InterPro" id="IPR011889">
    <property type="entry name" value="Liste_lipo_26"/>
</dbReference>
<dbReference type="Proteomes" id="UP001198402">
    <property type="component" value="Unassembled WGS sequence"/>
</dbReference>
<dbReference type="RefSeq" id="WP_224478929.1">
    <property type="nucleotide sequence ID" value="NZ_JAIUJS010000007.1"/>
</dbReference>
<organism evidence="2 3">
    <name type="scientific">Winogradskyella vincentii</name>
    <dbReference type="NCBI Taxonomy" id="2877122"/>
    <lineage>
        <taxon>Bacteria</taxon>
        <taxon>Pseudomonadati</taxon>
        <taxon>Bacteroidota</taxon>
        <taxon>Flavobacteriia</taxon>
        <taxon>Flavobacteriales</taxon>
        <taxon>Flavobacteriaceae</taxon>
        <taxon>Winogradskyella</taxon>
    </lineage>
</organism>
<protein>
    <submittedName>
        <fullName evidence="2">BspA family leucine-rich repeat surface protein</fullName>
    </submittedName>
</protein>
<accession>A0ABS7Y5J2</accession>
<proteinExistence type="predicted"/>
<feature type="domain" description="PKD" evidence="1">
    <location>
        <begin position="97"/>
        <end position="136"/>
    </location>
</feature>
<dbReference type="EMBL" id="JAIUJS010000007">
    <property type="protein sequence ID" value="MCA0153958.1"/>
    <property type="molecule type" value="Genomic_DNA"/>
</dbReference>
<dbReference type="InterPro" id="IPR035986">
    <property type="entry name" value="PKD_dom_sf"/>
</dbReference>
<keyword evidence="3" id="KW-1185">Reference proteome</keyword>
<dbReference type="NCBIfam" id="TIGR04131">
    <property type="entry name" value="Bac_Flav_CTERM"/>
    <property type="match status" value="1"/>
</dbReference>
<evidence type="ECO:0000259" key="1">
    <source>
        <dbReference type="PROSITE" id="PS50093"/>
    </source>
</evidence>
<dbReference type="NCBIfam" id="TIGR02167">
    <property type="entry name" value="Liste_lipo_26"/>
    <property type="match status" value="11"/>
</dbReference>
<dbReference type="Pfam" id="PF13585">
    <property type="entry name" value="CHU_C"/>
    <property type="match status" value="1"/>
</dbReference>
<sequence length="1967" mass="214533">MLSFYKRFFISLSFFIAFSLNGQTPYGDTNDLSLSDISINDIHFEQHLDYVPNGEELSEVTITTPVDASRSNAFVDAFITTWQTTVANEMITIPTVGAGYNYDVDWGDGNTTIGAGGNASHTYNVPGMYQVSITGTFPRIYFIDDAVNAQKIISIDQWGTIVWSSMESAFFDCINLTMNATDIPDLSNVLTMRAMFRGCESLGNGTGNWDWDTSNVTNMSVLFNRCPSFNKNIGSWNTSNVTTMAVMFSLGDAFNQDIGNWDTSNVTNMGGMFIGQEVFNQDIGNWDTSNVTNMRAMFMSNTSFNQNISNWDTANVTSMAIMFWYATSFNQDIGNWNTSNVTDMSQMFYEAILFDQEIGNWVTSSVTDMSSMFLGAIAFNQDIGNWDTSNVTNMSFMLRGATLFNQDIGNWNTSNVTDMAAMFWDAISFNQNIGNWDTSNVTNMSSMLRGATLFNQDIGNWATSNVSAMPVMFANATSFDQDISNWDTSNVIDMGFMFYNATAFNQDIGNWNTSSTTDMEQMFFDAVSFDQNLENWNVENVTVADGMFLGATLSVTNYDSLLIGWNAQNLNPNVNFSGGLSQYCAGEAARTNMINNDGWNITDGGFAGGVLDDLVNQVVNGTFTFPPISGPSLTGNEAYYTGTNGTGTQYLPGDVVNFNDFASYPVTLYIYQNYETTCFSEQDFQLTINNTCEFITTWQTTEANEEIIIPTWPPETYDYNIDWGDGNVTLGATSHASHIYATPGIYEVTITGLFPSINHGAVSPNSGLNLLSVEQWGCNPWTLMEQAFIGCPNLVINATDTPNLDNVTTTFNMFYGCTNLGLGTGNWDWDMTNIETIRGMFAYTPNFNKDISSWDTSNISYMGSAFFGSGFNQNIGNWDVSNVSFLQDMFREAFNFDQPLDNWNVSNVTNAGSMLLATNMSIENYDNILISWNAQNLNPDVPFTSDRQYCAGEAARANMIANDGWIIIDGGYAGSVVDDLPDQNTVGSFTFPAITGTNLSGNEAYYTEPNGTGTQYLPGDIINFADFATYPITLYIYDSPIPGCESEQDFLLTIDCVLSTFYADTDGDGFGDLANTIQACTAPSGYVTDSTDCDDNNVLINPGLDEIYCDGIDNDCNPNTPDDPQLPTVVGIDWIKSDDTRLLDYGSDGGLERIGAVGWEVGAKSTPIAGDFNLEYEVEIFSAGGVGNGDCFFGYATNDIDPSNIVVYTNNDDRKMIYFDQGYMLSDWPAIWDDHVNITASVGDVVTLNITRVGGLITYSLTGASSGNVSGIIESGNTDVVYAITSFYNAGLKLNKAILSATIADSNLPIFYADTDGDGFGDPANTIQACSAPDGYVGNDTDCDDNNDTVYPGAPELCDGVDNDCDGDIDEGAAVTFYADMDADGFGDPSNTIEACSPPPGYTSDNTDCDDTYDTVYPGAPELCDGIDNDCDGEIDEGVTTTYYADTDGDGYGDPANTIEACSPPPGYTSDSTDCDDTNDTVYPGAPELCDGLDNDCDGEIDEGVATIFYVDSDGDGYGDTNDTGIESCTQPLGTVPNNDDCDDSNVMVYPNAPELCDGLDNNCDGQIDEGVTTTYYTDSDGDGFGDANDVGIESCTQPPGTVSNSEDCDDTNSTIYPGAPELCDGLDNDCDGQTDEGVTTTYYIDADGDGFGDFNDSGVESCSSPPGTVDNNDDCDDSNVTVYPNAPELCDGLDNNCDGVIPEPNLDNLADQIVNNTFNLPPISGINLSGNEAYYTGPNGTGTQYFPGDIINFDDYPSYPITLYIYDSYVDGCDSEQTFSLTIIEPLQCARLSSPINGESNVFIDTDISWDPIDNATGYIISIGTSFEGVDILNNFDAGDAVIYDLPEDLPFLTTIYVSIVPYNDEHVALGCLTEFFVTEKGESPPLFFTPNNDGQNDYWIVPDRFNRIDVIHIFDRYGKLLKEINRIEQGWDGTYKNSLMPTNGYWYQITYKDGERLRGNFTLKR</sequence>
<dbReference type="Gene3D" id="2.60.40.10">
    <property type="entry name" value="Immunoglobulins"/>
    <property type="match status" value="2"/>
</dbReference>
<feature type="domain" description="PKD" evidence="1">
    <location>
        <begin position="714"/>
        <end position="751"/>
    </location>
</feature>
<dbReference type="CDD" id="cd00146">
    <property type="entry name" value="PKD"/>
    <property type="match status" value="2"/>
</dbReference>
<gene>
    <name evidence="2" type="ORF">LBV24_12075</name>
</gene>
<evidence type="ECO:0000313" key="2">
    <source>
        <dbReference type="EMBL" id="MCA0153958.1"/>
    </source>
</evidence>
<name>A0ABS7Y5J2_9FLAO</name>
<dbReference type="Pfam" id="PF11617">
    <property type="entry name" value="Cu-binding_MopE"/>
    <property type="match status" value="7"/>
</dbReference>
<dbReference type="InterPro" id="IPR000601">
    <property type="entry name" value="PKD_dom"/>
</dbReference>
<dbReference type="InterPro" id="IPR026341">
    <property type="entry name" value="T9SS_type_B"/>
</dbReference>
<dbReference type="InterPro" id="IPR013783">
    <property type="entry name" value="Ig-like_fold"/>
</dbReference>
<dbReference type="InterPro" id="IPR005046">
    <property type="entry name" value="DUF285"/>
</dbReference>
<dbReference type="Pfam" id="PF03382">
    <property type="entry name" value="DUF285"/>
    <property type="match status" value="3"/>
</dbReference>
<comment type="caution">
    <text evidence="2">The sequence shown here is derived from an EMBL/GenBank/DDBJ whole genome shotgun (WGS) entry which is preliminary data.</text>
</comment>
<dbReference type="SUPFAM" id="SSF49299">
    <property type="entry name" value="PKD domain"/>
    <property type="match status" value="2"/>
</dbReference>